<dbReference type="OrthoDB" id="255603at2"/>
<feature type="signal peptide" evidence="3">
    <location>
        <begin position="1"/>
        <end position="19"/>
    </location>
</feature>
<gene>
    <name evidence="5" type="ORF">N869_14515</name>
</gene>
<evidence type="ECO:0000313" key="6">
    <source>
        <dbReference type="Proteomes" id="UP000054314"/>
    </source>
</evidence>
<dbReference type="RefSeq" id="WP_052105158.1">
    <property type="nucleotide sequence ID" value="NZ_AXCZ01000047.1"/>
</dbReference>
<evidence type="ECO:0000259" key="4">
    <source>
        <dbReference type="Pfam" id="PF20434"/>
    </source>
</evidence>
<evidence type="ECO:0000313" key="5">
    <source>
        <dbReference type="EMBL" id="KGM13365.1"/>
    </source>
</evidence>
<dbReference type="AlphaFoldDB" id="A0A0A0BZJ8"/>
<dbReference type="PANTHER" id="PTHR48081">
    <property type="entry name" value="AB HYDROLASE SUPERFAMILY PROTEIN C4A8.06C"/>
    <property type="match status" value="1"/>
</dbReference>
<evidence type="ECO:0000256" key="3">
    <source>
        <dbReference type="SAM" id="SignalP"/>
    </source>
</evidence>
<accession>A0A0A0BZJ8</accession>
<dbReference type="PANTHER" id="PTHR48081:SF33">
    <property type="entry name" value="KYNURENINE FORMAMIDASE"/>
    <property type="match status" value="1"/>
</dbReference>
<organism evidence="5 6">
    <name type="scientific">Cellulomonas bogoriensis 69B4 = DSM 16987</name>
    <dbReference type="NCBI Taxonomy" id="1386082"/>
    <lineage>
        <taxon>Bacteria</taxon>
        <taxon>Bacillati</taxon>
        <taxon>Actinomycetota</taxon>
        <taxon>Actinomycetes</taxon>
        <taxon>Micrococcales</taxon>
        <taxon>Cellulomonadaceae</taxon>
        <taxon>Cellulomonas</taxon>
    </lineage>
</organism>
<evidence type="ECO:0000256" key="1">
    <source>
        <dbReference type="ARBA" id="ARBA00022801"/>
    </source>
</evidence>
<feature type="domain" description="BD-FAE-like" evidence="4">
    <location>
        <begin position="67"/>
        <end position="251"/>
    </location>
</feature>
<dbReference type="Pfam" id="PF20434">
    <property type="entry name" value="BD-FAE"/>
    <property type="match status" value="1"/>
</dbReference>
<evidence type="ECO:0000256" key="2">
    <source>
        <dbReference type="SAM" id="MobiDB-lite"/>
    </source>
</evidence>
<dbReference type="SUPFAM" id="SSF53474">
    <property type="entry name" value="alpha/beta-Hydrolases"/>
    <property type="match status" value="1"/>
</dbReference>
<keyword evidence="6" id="KW-1185">Reference proteome</keyword>
<feature type="chain" id="PRO_5039639540" evidence="3">
    <location>
        <begin position="20"/>
        <end position="292"/>
    </location>
</feature>
<sequence>MRRTRAGATWVAAALALLAACGAQDPAPSQTLPSAPEAEPEPPAPPTVEPEPGEGEYRAGLPAAVEIPPDRTDPAALVVLVPGGGWRSADPVGLAPLADHLVGEGYAVATITYRTGRTGDVFPTPVDDVACAVAYASAQVPGVDVVVLGHSAGAHLASVAALDPVRSDRCPHRRVRVDGVVGLAGPYDVSATWGLAEVLFGVPADQAPEAWEQGNPLTLVERRPDLPFLLVHGEADQVVPVSFTTDFADALRGARHEVAVELLPDVDHAQVLSPDVVGDVVVGWLARVAAQA</sequence>
<keyword evidence="1" id="KW-0378">Hydrolase</keyword>
<dbReference type="InterPro" id="IPR049492">
    <property type="entry name" value="BD-FAE-like_dom"/>
</dbReference>
<protein>
    <submittedName>
        <fullName evidence="5">Peptidase S9</fullName>
    </submittedName>
</protein>
<reference evidence="5 6" key="1">
    <citation type="submission" date="2013-08" db="EMBL/GenBank/DDBJ databases">
        <title>Genome sequencing of Cellulomonas bogoriensis 69B4.</title>
        <authorList>
            <person name="Chen F."/>
            <person name="Li Y."/>
            <person name="Wang G."/>
        </authorList>
    </citation>
    <scope>NUCLEOTIDE SEQUENCE [LARGE SCALE GENOMIC DNA]</scope>
    <source>
        <strain evidence="5 6">69B4</strain>
    </source>
</reference>
<keyword evidence="3" id="KW-0732">Signal</keyword>
<comment type="caution">
    <text evidence="5">The sequence shown here is derived from an EMBL/GenBank/DDBJ whole genome shotgun (WGS) entry which is preliminary data.</text>
</comment>
<dbReference type="Proteomes" id="UP000054314">
    <property type="component" value="Unassembled WGS sequence"/>
</dbReference>
<name>A0A0A0BZJ8_9CELL</name>
<feature type="region of interest" description="Disordered" evidence="2">
    <location>
        <begin position="24"/>
        <end position="57"/>
    </location>
</feature>
<dbReference type="InterPro" id="IPR029058">
    <property type="entry name" value="AB_hydrolase_fold"/>
</dbReference>
<dbReference type="EMBL" id="AXCZ01000047">
    <property type="protein sequence ID" value="KGM13365.1"/>
    <property type="molecule type" value="Genomic_DNA"/>
</dbReference>
<dbReference type="GO" id="GO:0016787">
    <property type="term" value="F:hydrolase activity"/>
    <property type="evidence" value="ECO:0007669"/>
    <property type="project" value="UniProtKB-KW"/>
</dbReference>
<dbReference type="InterPro" id="IPR050300">
    <property type="entry name" value="GDXG_lipolytic_enzyme"/>
</dbReference>
<dbReference type="Gene3D" id="3.40.50.1820">
    <property type="entry name" value="alpha/beta hydrolase"/>
    <property type="match status" value="1"/>
</dbReference>
<proteinExistence type="predicted"/>
<dbReference type="PROSITE" id="PS51257">
    <property type="entry name" value="PROKAR_LIPOPROTEIN"/>
    <property type="match status" value="1"/>
</dbReference>